<proteinExistence type="predicted"/>
<protein>
    <submittedName>
        <fullName evidence="2">Uncharacterized protein</fullName>
    </submittedName>
</protein>
<accession>A0AAF0I3M9</accession>
<dbReference type="KEGG" id="slom:PXH66_04015"/>
<reference evidence="2" key="1">
    <citation type="submission" date="2023-03" db="EMBL/GenBank/DDBJ databases">
        <title>Lomoglobus Profundus gen. nov., sp. nov., a novel member of the phylum Verrucomicrobia, isolated from deep-marine sediment of South China Sea.</title>
        <authorList>
            <person name="Ahmad T."/>
            <person name="Ishaq S.E."/>
            <person name="Wang F."/>
        </authorList>
    </citation>
    <scope>NUCLEOTIDE SEQUENCE</scope>
    <source>
        <strain evidence="2">LMO-M01</strain>
    </source>
</reference>
<feature type="compositionally biased region" description="Basic and acidic residues" evidence="1">
    <location>
        <begin position="246"/>
        <end position="258"/>
    </location>
</feature>
<keyword evidence="3" id="KW-1185">Reference proteome</keyword>
<dbReference type="AlphaFoldDB" id="A0AAF0I3M9"/>
<evidence type="ECO:0000256" key="1">
    <source>
        <dbReference type="SAM" id="MobiDB-lite"/>
    </source>
</evidence>
<name>A0AAF0I3M9_9BACT</name>
<organism evidence="2 3">
    <name type="scientific">Synoicihabitans lomoniglobus</name>
    <dbReference type="NCBI Taxonomy" id="2909285"/>
    <lineage>
        <taxon>Bacteria</taxon>
        <taxon>Pseudomonadati</taxon>
        <taxon>Verrucomicrobiota</taxon>
        <taxon>Opitutia</taxon>
        <taxon>Opitutales</taxon>
        <taxon>Opitutaceae</taxon>
        <taxon>Synoicihabitans</taxon>
    </lineage>
</organism>
<feature type="region of interest" description="Disordered" evidence="1">
    <location>
        <begin position="227"/>
        <end position="269"/>
    </location>
</feature>
<gene>
    <name evidence="2" type="ORF">PXH66_04015</name>
</gene>
<evidence type="ECO:0000313" key="2">
    <source>
        <dbReference type="EMBL" id="WED66015.1"/>
    </source>
</evidence>
<dbReference type="Proteomes" id="UP001218638">
    <property type="component" value="Chromosome"/>
</dbReference>
<dbReference type="EMBL" id="CP119075">
    <property type="protein sequence ID" value="WED66015.1"/>
    <property type="molecule type" value="Genomic_DNA"/>
</dbReference>
<dbReference type="RefSeq" id="WP_330931205.1">
    <property type="nucleotide sequence ID" value="NZ_CP119075.1"/>
</dbReference>
<sequence length="286" mass="32257">MSPELNETIAVGRKGLDAVARLECRAFSGDPLAILELVSLARAATEAVHGVWFNETPANQPHYSPFDPCPYEPQQVLSLVARREALHFWCGGDGFGMFPILGYPNKSEAANRQKTMLCGIQKGPWFTGKKRQKLPPVQKLWEFIVAPAFQQIRMAAEPTGQGIETDIFALPELTKETRADWVALIVRWLIETYPRPLSDRHSALYQLATERNGKQIISRKRTRLKTWKENRPSSNKGGLSPEDDDEYKRRLSKIEAESKNPPGVSPKRIEDGLTEAFTTWFANNLP</sequence>
<evidence type="ECO:0000313" key="3">
    <source>
        <dbReference type="Proteomes" id="UP001218638"/>
    </source>
</evidence>